<organism evidence="1 2">
    <name type="scientific">Araneus ventricosus</name>
    <name type="common">Orbweaver spider</name>
    <name type="synonym">Epeira ventricosa</name>
    <dbReference type="NCBI Taxonomy" id="182803"/>
    <lineage>
        <taxon>Eukaryota</taxon>
        <taxon>Metazoa</taxon>
        <taxon>Ecdysozoa</taxon>
        <taxon>Arthropoda</taxon>
        <taxon>Chelicerata</taxon>
        <taxon>Arachnida</taxon>
        <taxon>Araneae</taxon>
        <taxon>Araneomorphae</taxon>
        <taxon>Entelegynae</taxon>
        <taxon>Araneoidea</taxon>
        <taxon>Araneidae</taxon>
        <taxon>Araneus</taxon>
    </lineage>
</organism>
<keyword evidence="2" id="KW-1185">Reference proteome</keyword>
<dbReference type="EMBL" id="BGPR01001334">
    <property type="protein sequence ID" value="GBM51390.1"/>
    <property type="molecule type" value="Genomic_DNA"/>
</dbReference>
<gene>
    <name evidence="1" type="ORF">AVEN_168774_1</name>
</gene>
<accession>A0A4Y2GCR1</accession>
<name>A0A4Y2GCR1_ARAVE</name>
<dbReference type="Proteomes" id="UP000499080">
    <property type="component" value="Unassembled WGS sequence"/>
</dbReference>
<comment type="caution">
    <text evidence="1">The sequence shown here is derived from an EMBL/GenBank/DDBJ whole genome shotgun (WGS) entry which is preliminary data.</text>
</comment>
<evidence type="ECO:0000313" key="1">
    <source>
        <dbReference type="EMBL" id="GBM51390.1"/>
    </source>
</evidence>
<sequence>MVDLVSLPGDRLIELIPGKDRLARTVKLKTQSCTLIRPIQHVFPLELSGNNLTSLPLQNVQLTELSVNSPNPETPMKFPIPETSVNSLILQRLTSLKSPDVVVP</sequence>
<evidence type="ECO:0000313" key="2">
    <source>
        <dbReference type="Proteomes" id="UP000499080"/>
    </source>
</evidence>
<dbReference type="AlphaFoldDB" id="A0A4Y2GCR1"/>
<reference evidence="1 2" key="1">
    <citation type="journal article" date="2019" name="Sci. Rep.">
        <title>Orb-weaving spider Araneus ventricosus genome elucidates the spidroin gene catalogue.</title>
        <authorList>
            <person name="Kono N."/>
            <person name="Nakamura H."/>
            <person name="Ohtoshi R."/>
            <person name="Moran D.A.P."/>
            <person name="Shinohara A."/>
            <person name="Yoshida Y."/>
            <person name="Fujiwara M."/>
            <person name="Mori M."/>
            <person name="Tomita M."/>
            <person name="Arakawa K."/>
        </authorList>
    </citation>
    <scope>NUCLEOTIDE SEQUENCE [LARGE SCALE GENOMIC DNA]</scope>
</reference>
<protein>
    <submittedName>
        <fullName evidence="1">Uncharacterized protein</fullName>
    </submittedName>
</protein>
<proteinExistence type="predicted"/>
<dbReference type="OrthoDB" id="5870116at2759"/>